<organism evidence="1 2">
    <name type="scientific">Helicobacter pylori (strain SouthAfrica7)</name>
    <dbReference type="NCBI Taxonomy" id="907239"/>
    <lineage>
        <taxon>Bacteria</taxon>
        <taxon>Pseudomonadati</taxon>
        <taxon>Campylobacterota</taxon>
        <taxon>Epsilonproteobacteria</taxon>
        <taxon>Campylobacterales</taxon>
        <taxon>Helicobacteraceae</taxon>
        <taxon>Helicobacter</taxon>
    </lineage>
</organism>
<dbReference type="KEGG" id="hes:HPSA_04925"/>
<dbReference type="HOGENOM" id="CLU_3356610_0_0_7"/>
<sequence length="36" mass="4202">MELISADSYELVWAKFTEITFSVLKDLPQSLTKIKR</sequence>
<reference evidence="2" key="1">
    <citation type="submission" date="2010-11" db="EMBL/GenBank/DDBJ databases">
        <title>Genome sequence of Helicobacter pylori strain SouthAfrica7.</title>
        <authorList>
            <person name="Kersulyte D."/>
            <person name="Segal I."/>
            <person name="Mistry R."/>
            <person name="Berg D.E."/>
        </authorList>
    </citation>
    <scope>NUCLEOTIDE SEQUENCE [LARGE SCALE GENOMIC DNA]</scope>
    <source>
        <strain evidence="2">SouthAfrica7</strain>
    </source>
</reference>
<dbReference type="AlphaFoldDB" id="E8QSJ8"/>
<proteinExistence type="predicted"/>
<name>E8QSJ8_HELPW</name>
<dbReference type="Proteomes" id="UP000007467">
    <property type="component" value="Chromosome"/>
</dbReference>
<reference evidence="1 2" key="2">
    <citation type="journal article" date="2013" name="Genome Announc.">
        <title>Genome Sequences of Three hpAfrica2 Strains of Helicobacter pylori.</title>
        <authorList>
            <person name="Duncan S.S."/>
            <person name="Bertoli M.T."/>
            <person name="Kersulyte D."/>
            <person name="Valk P.L."/>
            <person name="Tamma S."/>
            <person name="Segal I."/>
            <person name="McClain M.S."/>
            <person name="Cover T.L."/>
            <person name="Berg D.E."/>
        </authorList>
    </citation>
    <scope>NUCLEOTIDE SEQUENCE [LARGE SCALE GENOMIC DNA]</scope>
    <source>
        <strain evidence="1 2">SouthAfrica7</strain>
    </source>
</reference>
<protein>
    <submittedName>
        <fullName evidence="1">Uncharacterized protein</fullName>
    </submittedName>
</protein>
<evidence type="ECO:0000313" key="2">
    <source>
        <dbReference type="Proteomes" id="UP000007467"/>
    </source>
</evidence>
<accession>E8QSJ8</accession>
<dbReference type="EMBL" id="CP002336">
    <property type="protein sequence ID" value="ADU84962.1"/>
    <property type="molecule type" value="Genomic_DNA"/>
</dbReference>
<evidence type="ECO:0000313" key="1">
    <source>
        <dbReference type="EMBL" id="ADU84962.1"/>
    </source>
</evidence>
<gene>
    <name evidence="1" type="ordered locus">HPSA_04925</name>
</gene>